<dbReference type="InterPro" id="IPR000659">
    <property type="entry name" value="Pyridox_Oxase"/>
</dbReference>
<dbReference type="Proteomes" id="UP000806528">
    <property type="component" value="Unassembled WGS sequence"/>
</dbReference>
<evidence type="ECO:0000313" key="10">
    <source>
        <dbReference type="Proteomes" id="UP000806528"/>
    </source>
</evidence>
<keyword evidence="10" id="KW-1185">Reference proteome</keyword>
<feature type="binding site" evidence="5">
    <location>
        <position position="107"/>
    </location>
    <ligand>
        <name>FMN</name>
        <dbReference type="ChEBI" id="CHEBI:58210"/>
    </ligand>
</feature>
<comment type="pathway">
    <text evidence="5">Cofactor metabolism; pyridoxal 5'-phosphate salvage; pyridoxal 5'-phosphate from pyridoxine 5'-phosphate: step 1/1.</text>
</comment>
<keyword evidence="5" id="KW-0664">Pyridoxine biosynthesis</keyword>
<evidence type="ECO:0000259" key="8">
    <source>
        <dbReference type="Pfam" id="PF10590"/>
    </source>
</evidence>
<feature type="region of interest" description="Disordered" evidence="6">
    <location>
        <begin position="207"/>
        <end position="235"/>
    </location>
</feature>
<organism evidence="9 10">
    <name type="scientific">Nocardiopsis coralli</name>
    <dbReference type="NCBI Taxonomy" id="2772213"/>
    <lineage>
        <taxon>Bacteria</taxon>
        <taxon>Bacillati</taxon>
        <taxon>Actinomycetota</taxon>
        <taxon>Actinomycetes</taxon>
        <taxon>Streptosporangiales</taxon>
        <taxon>Nocardiopsidaceae</taxon>
        <taxon>Nocardiopsis</taxon>
    </lineage>
</organism>
<feature type="binding site" evidence="5">
    <location>
        <begin position="143"/>
        <end position="144"/>
    </location>
    <ligand>
        <name>FMN</name>
        <dbReference type="ChEBI" id="CHEBI:58210"/>
    </ligand>
</feature>
<dbReference type="PROSITE" id="PS01064">
    <property type="entry name" value="PYRIDOX_OXIDASE"/>
    <property type="match status" value="1"/>
</dbReference>
<comment type="similarity">
    <text evidence="1 5">Belongs to the pyridoxamine 5'-phosphate oxidase family.</text>
</comment>
<gene>
    <name evidence="5 9" type="primary">pdxH</name>
    <name evidence="9" type="ORF">IDM40_20865</name>
</gene>
<feature type="binding site" evidence="5">
    <location>
        <position position="84"/>
    </location>
    <ligand>
        <name>FMN</name>
        <dbReference type="ChEBI" id="CHEBI:58210"/>
    </ligand>
</feature>
<dbReference type="InterPro" id="IPR012349">
    <property type="entry name" value="Split_barrel_FMN-bd"/>
</dbReference>
<comment type="function">
    <text evidence="5">Catalyzes the oxidation of either pyridoxine 5'-phosphate (PNP) or pyridoxamine 5'-phosphate (PMP) into pyridoxal 5'-phosphate (PLP).</text>
</comment>
<dbReference type="PANTHER" id="PTHR10851">
    <property type="entry name" value="PYRIDOXINE-5-PHOSPHATE OXIDASE"/>
    <property type="match status" value="1"/>
</dbReference>
<feature type="binding site" evidence="5">
    <location>
        <position position="199"/>
    </location>
    <ligand>
        <name>FMN</name>
        <dbReference type="ChEBI" id="CHEBI:58210"/>
    </ligand>
</feature>
<reference evidence="9 10" key="1">
    <citation type="submission" date="2020-09" db="EMBL/GenBank/DDBJ databases">
        <title>Diversity and distribution of actinomycetes associated with coral in the coast of Hainan.</title>
        <authorList>
            <person name="Li F."/>
        </authorList>
    </citation>
    <scope>NUCLEOTIDE SEQUENCE [LARGE SCALE GENOMIC DNA]</scope>
    <source>
        <strain evidence="9 10">HNM0947</strain>
    </source>
</reference>
<evidence type="ECO:0000256" key="4">
    <source>
        <dbReference type="ARBA" id="ARBA00023002"/>
    </source>
</evidence>
<dbReference type="InterPro" id="IPR019740">
    <property type="entry name" value="Pyridox_Oxase_CS"/>
</dbReference>
<comment type="pathway">
    <text evidence="5">Cofactor metabolism; pyridoxal 5'-phosphate salvage; pyridoxal 5'-phosphate from pyridoxamine 5'-phosphate: step 1/1.</text>
</comment>
<dbReference type="PIRSF" id="PIRSF000190">
    <property type="entry name" value="Pyd_amn-ph_oxd"/>
    <property type="match status" value="1"/>
</dbReference>
<dbReference type="SUPFAM" id="SSF50475">
    <property type="entry name" value="FMN-binding split barrel"/>
    <property type="match status" value="1"/>
</dbReference>
<evidence type="ECO:0000313" key="9">
    <source>
        <dbReference type="EMBL" id="MBE3001124.1"/>
    </source>
</evidence>
<name>A0ABR9PBA9_9ACTN</name>
<feature type="binding site" evidence="5">
    <location>
        <position position="125"/>
    </location>
    <ligand>
        <name>substrate</name>
    </ligand>
</feature>
<dbReference type="EMBL" id="JADBGI010000021">
    <property type="protein sequence ID" value="MBE3001124.1"/>
    <property type="molecule type" value="Genomic_DNA"/>
</dbReference>
<feature type="domain" description="Pyridoxine 5'-phosphate oxidase dimerisation C-terminal" evidence="8">
    <location>
        <begin position="176"/>
        <end position="235"/>
    </location>
</feature>
<dbReference type="Gene3D" id="2.30.110.10">
    <property type="entry name" value="Electron Transport, Fmn-binding Protein, Chain A"/>
    <property type="match status" value="1"/>
</dbReference>
<feature type="binding site" evidence="5">
    <location>
        <begin position="63"/>
        <end position="68"/>
    </location>
    <ligand>
        <name>FMN</name>
        <dbReference type="ChEBI" id="CHEBI:58210"/>
    </ligand>
</feature>
<comment type="catalytic activity">
    <reaction evidence="5">
        <text>pyridoxamine 5'-phosphate + O2 + H2O = pyridoxal 5'-phosphate + H2O2 + NH4(+)</text>
        <dbReference type="Rhea" id="RHEA:15817"/>
        <dbReference type="ChEBI" id="CHEBI:15377"/>
        <dbReference type="ChEBI" id="CHEBI:15379"/>
        <dbReference type="ChEBI" id="CHEBI:16240"/>
        <dbReference type="ChEBI" id="CHEBI:28938"/>
        <dbReference type="ChEBI" id="CHEBI:58451"/>
        <dbReference type="ChEBI" id="CHEBI:597326"/>
        <dbReference type="EC" id="1.4.3.5"/>
    </reaction>
</comment>
<feature type="binding site" evidence="5">
    <location>
        <position position="85"/>
    </location>
    <ligand>
        <name>FMN</name>
        <dbReference type="ChEBI" id="CHEBI:58210"/>
    </ligand>
</feature>
<keyword evidence="2 5" id="KW-0285">Flavoprotein</keyword>
<evidence type="ECO:0000256" key="3">
    <source>
        <dbReference type="ARBA" id="ARBA00022643"/>
    </source>
</evidence>
<dbReference type="EC" id="1.4.3.5" evidence="5"/>
<evidence type="ECO:0000256" key="5">
    <source>
        <dbReference type="HAMAP-Rule" id="MF_01629"/>
    </source>
</evidence>
<protein>
    <recommendedName>
        <fullName evidence="5">Pyridoxine/pyridoxamine 5'-phosphate oxidase</fullName>
        <ecNumber evidence="5">1.4.3.5</ecNumber>
    </recommendedName>
    <alternativeName>
        <fullName evidence="5">PNP/PMP oxidase</fullName>
        <shortName evidence="5">PNPOx</shortName>
    </alternativeName>
    <alternativeName>
        <fullName evidence="5">Pyridoxal 5'-phosphate synthase</fullName>
    </alternativeName>
</protein>
<evidence type="ECO:0000259" key="7">
    <source>
        <dbReference type="Pfam" id="PF01243"/>
    </source>
</evidence>
<comment type="cofactor">
    <cofactor evidence="5">
        <name>FMN</name>
        <dbReference type="ChEBI" id="CHEBI:58210"/>
    </cofactor>
    <text evidence="5">Binds 1 FMN per subunit.</text>
</comment>
<keyword evidence="3 5" id="KW-0288">FMN</keyword>
<feature type="binding site" evidence="5">
    <location>
        <begin position="78"/>
        <end position="79"/>
    </location>
    <ligand>
        <name>FMN</name>
        <dbReference type="ChEBI" id="CHEBI:58210"/>
    </ligand>
</feature>
<dbReference type="GO" id="GO:0004733">
    <property type="term" value="F:pyridoxamine phosphate oxidase activity"/>
    <property type="evidence" value="ECO:0007669"/>
    <property type="project" value="UniProtKB-EC"/>
</dbReference>
<dbReference type="PANTHER" id="PTHR10851:SF0">
    <property type="entry name" value="PYRIDOXINE-5'-PHOSPHATE OXIDASE"/>
    <property type="match status" value="1"/>
</dbReference>
<comment type="catalytic activity">
    <reaction evidence="5">
        <text>pyridoxine 5'-phosphate + O2 = pyridoxal 5'-phosphate + H2O2</text>
        <dbReference type="Rhea" id="RHEA:15149"/>
        <dbReference type="ChEBI" id="CHEBI:15379"/>
        <dbReference type="ChEBI" id="CHEBI:16240"/>
        <dbReference type="ChEBI" id="CHEBI:58589"/>
        <dbReference type="ChEBI" id="CHEBI:597326"/>
        <dbReference type="EC" id="1.4.3.5"/>
    </reaction>
</comment>
<feature type="binding site" evidence="5">
    <location>
        <position position="189"/>
    </location>
    <ligand>
        <name>FMN</name>
        <dbReference type="ChEBI" id="CHEBI:58210"/>
    </ligand>
</feature>
<dbReference type="Pfam" id="PF10590">
    <property type="entry name" value="PNP_phzG_C"/>
    <property type="match status" value="1"/>
</dbReference>
<feature type="binding site" evidence="5">
    <location>
        <begin position="195"/>
        <end position="197"/>
    </location>
    <ligand>
        <name>substrate</name>
    </ligand>
</feature>
<keyword evidence="4 5" id="KW-0560">Oxidoreductase</keyword>
<feature type="binding site" evidence="5">
    <location>
        <position position="68"/>
    </location>
    <ligand>
        <name>substrate</name>
    </ligand>
</feature>
<evidence type="ECO:0000256" key="2">
    <source>
        <dbReference type="ARBA" id="ARBA00022630"/>
    </source>
</evidence>
<sequence>MEHPNPAGLRRAYHGRPLHRSAMAGHPMTQFHLWFEEAYDIGLPEPNAMVLSSVEPSGMPRGRTVLMKGYDSAGIRFFTNYTSRKGRALEADPRACVVFPWHPVRRQVLMAGRVERLDDEENDRYFASRPRGSRIGAWASERQSAPVADRAELESLYTQFDSVWEPGRDIPRPDYWGGFRLVPEEVEFWQGGVDRMHDRFRYLRAGADADADRGPDAEPVTAPADGPWTIERLAP</sequence>
<feature type="binding site" evidence="5">
    <location>
        <position position="133"/>
    </location>
    <ligand>
        <name>substrate</name>
    </ligand>
</feature>
<dbReference type="NCBIfam" id="NF004231">
    <property type="entry name" value="PRK05679.1"/>
    <property type="match status" value="1"/>
</dbReference>
<dbReference type="NCBIfam" id="TIGR00558">
    <property type="entry name" value="pdxH"/>
    <property type="match status" value="1"/>
</dbReference>
<dbReference type="InterPro" id="IPR019576">
    <property type="entry name" value="Pyridoxamine_oxidase_dimer_C"/>
</dbReference>
<accession>A0ABR9PBA9</accession>
<comment type="caution">
    <text evidence="9">The sequence shown here is derived from an EMBL/GenBank/DDBJ whole genome shotgun (WGS) entry which is preliminary data.</text>
</comment>
<evidence type="ECO:0000256" key="6">
    <source>
        <dbReference type="SAM" id="MobiDB-lite"/>
    </source>
</evidence>
<proteinExistence type="inferred from homology"/>
<dbReference type="RefSeq" id="WP_193123726.1">
    <property type="nucleotide sequence ID" value="NZ_JADBGI010000021.1"/>
</dbReference>
<feature type="domain" description="Pyridoxamine 5'-phosphate oxidase N-terminal" evidence="7">
    <location>
        <begin position="36"/>
        <end position="154"/>
    </location>
</feature>
<comment type="subunit">
    <text evidence="5">Homodimer.</text>
</comment>
<dbReference type="InterPro" id="IPR011576">
    <property type="entry name" value="Pyridox_Oxase_N"/>
</dbReference>
<dbReference type="Pfam" id="PF01243">
    <property type="entry name" value="PNPOx_N"/>
    <property type="match status" value="1"/>
</dbReference>
<feature type="binding site" evidence="5">
    <location>
        <position position="129"/>
    </location>
    <ligand>
        <name>substrate</name>
    </ligand>
</feature>
<dbReference type="HAMAP" id="MF_01629">
    <property type="entry name" value="PdxH"/>
    <property type="match status" value="1"/>
</dbReference>
<evidence type="ECO:0000256" key="1">
    <source>
        <dbReference type="ARBA" id="ARBA00007301"/>
    </source>
</evidence>